<dbReference type="FunFam" id="3.40.309.10:FF:000010">
    <property type="entry name" value="Gamma-aminobutyraldehyde dehydrogenase"/>
    <property type="match status" value="1"/>
</dbReference>
<evidence type="ECO:0000256" key="2">
    <source>
        <dbReference type="ARBA" id="ARBA00022857"/>
    </source>
</evidence>
<keyword evidence="6" id="KW-1185">Reference proteome</keyword>
<dbReference type="Proteomes" id="UP000095342">
    <property type="component" value="Chromosome"/>
</dbReference>
<dbReference type="InterPro" id="IPR047110">
    <property type="entry name" value="GABD/Sad-like"/>
</dbReference>
<dbReference type="Gene3D" id="3.40.309.10">
    <property type="entry name" value="Aldehyde Dehydrogenase, Chain A, domain 2"/>
    <property type="match status" value="1"/>
</dbReference>
<dbReference type="InterPro" id="IPR044148">
    <property type="entry name" value="ALDH_GabD1-like"/>
</dbReference>
<dbReference type="InterPro" id="IPR016160">
    <property type="entry name" value="Ald_DH_CS_CYS"/>
</dbReference>
<dbReference type="GO" id="GO:0004777">
    <property type="term" value="F:succinate-semialdehyde dehydrogenase (NAD+) activity"/>
    <property type="evidence" value="ECO:0007669"/>
    <property type="project" value="TreeGrafter"/>
</dbReference>
<evidence type="ECO:0000313" key="5">
    <source>
        <dbReference type="EMBL" id="AOV16271.1"/>
    </source>
</evidence>
<dbReference type="EMBL" id="CP017448">
    <property type="protein sequence ID" value="AOV16271.1"/>
    <property type="molecule type" value="Genomic_DNA"/>
</dbReference>
<dbReference type="Gene3D" id="3.40.605.10">
    <property type="entry name" value="Aldehyde Dehydrogenase, Chain A, domain 1"/>
    <property type="match status" value="1"/>
</dbReference>
<proteinExistence type="inferred from homology"/>
<dbReference type="FunFam" id="3.40.605.10:FF:000012">
    <property type="entry name" value="NAD-dependent succinate-semialdehyde dehydrogenase"/>
    <property type="match status" value="1"/>
</dbReference>
<accession>A0A1D8K5N3</accession>
<evidence type="ECO:0000313" key="6">
    <source>
        <dbReference type="Proteomes" id="UP000095342"/>
    </source>
</evidence>
<keyword evidence="3" id="KW-0560">Oxidoreductase</keyword>
<dbReference type="AlphaFoldDB" id="A0A1D8K5N3"/>
<evidence type="ECO:0000259" key="4">
    <source>
        <dbReference type="Pfam" id="PF00171"/>
    </source>
</evidence>
<protein>
    <submittedName>
        <fullName evidence="5">Succinate-semialdehyde dehydrogenase</fullName>
    </submittedName>
</protein>
<dbReference type="KEGG" id="aaeo:BJI67_03570"/>
<dbReference type="GO" id="GO:0004030">
    <property type="term" value="F:aldehyde dehydrogenase [NAD(P)+] activity"/>
    <property type="evidence" value="ECO:0007669"/>
    <property type="project" value="InterPro"/>
</dbReference>
<name>A0A1D8K5N3_9GAMM</name>
<gene>
    <name evidence="5" type="ORF">BJI67_03570</name>
</gene>
<evidence type="ECO:0000256" key="3">
    <source>
        <dbReference type="ARBA" id="ARBA00023002"/>
    </source>
</evidence>
<dbReference type="InterPro" id="IPR016163">
    <property type="entry name" value="Ald_DH_C"/>
</dbReference>
<reference evidence="5 6" key="1">
    <citation type="submission" date="2016-09" db="EMBL/GenBank/DDBJ databases">
        <title>Acidihalobacter prosperus V6 (DSM14174).</title>
        <authorList>
            <person name="Khaleque H.N."/>
            <person name="Ramsay J.P."/>
            <person name="Murphy R.J.T."/>
            <person name="Kaksonen A.H."/>
            <person name="Boxall N.J."/>
            <person name="Watkin E.L.J."/>
        </authorList>
    </citation>
    <scope>NUCLEOTIDE SEQUENCE [LARGE SCALE GENOMIC DNA]</scope>
    <source>
        <strain evidence="5 6">V6</strain>
    </source>
</reference>
<dbReference type="PANTHER" id="PTHR43217:SF1">
    <property type="entry name" value="SUCCINATE SEMIALDEHYDE DEHYDROGENASE [NAD(P)+] SAD"/>
    <property type="match status" value="1"/>
</dbReference>
<dbReference type="InterPro" id="IPR016162">
    <property type="entry name" value="Ald_DH_N"/>
</dbReference>
<dbReference type="CDD" id="cd07100">
    <property type="entry name" value="ALDH_SSADH1_GabD1"/>
    <property type="match status" value="1"/>
</dbReference>
<dbReference type="InterPro" id="IPR015590">
    <property type="entry name" value="Aldehyde_DH_dom"/>
</dbReference>
<dbReference type="PROSITE" id="PS00070">
    <property type="entry name" value="ALDEHYDE_DEHYDR_CYS"/>
    <property type="match status" value="1"/>
</dbReference>
<feature type="domain" description="Aldehyde dehydrogenase" evidence="4">
    <location>
        <begin position="3"/>
        <end position="452"/>
    </location>
</feature>
<organism evidence="5 6">
    <name type="scientific">Acidihalobacter aeolianus</name>
    <dbReference type="NCBI Taxonomy" id="2792603"/>
    <lineage>
        <taxon>Bacteria</taxon>
        <taxon>Pseudomonadati</taxon>
        <taxon>Pseudomonadota</taxon>
        <taxon>Gammaproteobacteria</taxon>
        <taxon>Chromatiales</taxon>
        <taxon>Ectothiorhodospiraceae</taxon>
        <taxon>Acidihalobacter</taxon>
    </lineage>
</organism>
<dbReference type="RefSeq" id="WP_070071864.1">
    <property type="nucleotide sequence ID" value="NZ_CP017448.1"/>
</dbReference>
<evidence type="ECO:0000256" key="1">
    <source>
        <dbReference type="ARBA" id="ARBA00009986"/>
    </source>
</evidence>
<keyword evidence="2" id="KW-0521">NADP</keyword>
<dbReference type="InterPro" id="IPR016161">
    <property type="entry name" value="Ald_DH/histidinol_DH"/>
</dbReference>
<comment type="similarity">
    <text evidence="1">Belongs to the aldehyde dehydrogenase family.</text>
</comment>
<sequence length="458" mass="50020">MSFRSIDPATGETVTTYDAMSADQINDTLNRAVAAQREWAATDFAERAARFHALADRLVEAKDEFATLMSHEMGKLHAQGVAEVEKCAWVCRFYADHAEAFLRPEPVKTEAYRSYVNFRPLGVVLAIMPWNYPFWQVLRFAAPAMMAGNGAVLKHAPNVFGCSLALERTFREAGFPKHLFRSLLVDIPETTAAIHDPRIAAVSITSSVRAGRAVASEAGRALKKCVLELGGSDPYIVLEDADLERAVEVGVIARFQNGGQSCIAAKRFIVVDEVYDAFERKFVEAVGRLRMGDPRNPDTQVGPMARIDLRDELADQVRRSAITGARILVGGEVPAGPGAYYPPTVLTDVEPGMAAWSEELFGPVATLIRVRDEAEALRVANGTEFGLSGAVWTRDLVRGERIAAEGIESGAAFVNTMSKSDPRMPFGGIRHSGYGRELSIHGIREFVNVHSVWVEGPG</sequence>
<dbReference type="PANTHER" id="PTHR43217">
    <property type="entry name" value="SUCCINATE SEMIALDEHYDE DEHYDROGENASE [NAD(P)+] SAD"/>
    <property type="match status" value="1"/>
</dbReference>
<dbReference type="Pfam" id="PF00171">
    <property type="entry name" value="Aldedh"/>
    <property type="match status" value="1"/>
</dbReference>
<dbReference type="SUPFAM" id="SSF53720">
    <property type="entry name" value="ALDH-like"/>
    <property type="match status" value="1"/>
</dbReference>